<reference evidence="1 2" key="1">
    <citation type="journal article" date="2010" name="Nature">
        <title>Comparative genomics reveals mobile pathogenicity chromosomes in Fusarium.</title>
        <authorList>
            <person name="Ma L.J."/>
            <person name="van der Does H.C."/>
            <person name="Borkovich K.A."/>
            <person name="Coleman J.J."/>
            <person name="Daboussi M.J."/>
            <person name="Di Pietro A."/>
            <person name="Dufresne M."/>
            <person name="Freitag M."/>
            <person name="Grabherr M."/>
            <person name="Henrissat B."/>
            <person name="Houterman P.M."/>
            <person name="Kang S."/>
            <person name="Shim W.B."/>
            <person name="Woloshuk C."/>
            <person name="Xie X."/>
            <person name="Xu J.R."/>
            <person name="Antoniw J."/>
            <person name="Baker S.E."/>
            <person name="Bluhm B.H."/>
            <person name="Breakspear A."/>
            <person name="Brown D.W."/>
            <person name="Butchko R.A."/>
            <person name="Chapman S."/>
            <person name="Coulson R."/>
            <person name="Coutinho P.M."/>
            <person name="Danchin E.G."/>
            <person name="Diener A."/>
            <person name="Gale L.R."/>
            <person name="Gardiner D.M."/>
            <person name="Goff S."/>
            <person name="Hammond-Kosack K.E."/>
            <person name="Hilburn K."/>
            <person name="Hua-Van A."/>
            <person name="Jonkers W."/>
            <person name="Kazan K."/>
            <person name="Kodira C.D."/>
            <person name="Koehrsen M."/>
            <person name="Kumar L."/>
            <person name="Lee Y.H."/>
            <person name="Li L."/>
            <person name="Manners J.M."/>
            <person name="Miranda-Saavedra D."/>
            <person name="Mukherjee M."/>
            <person name="Park G."/>
            <person name="Park J."/>
            <person name="Park S.Y."/>
            <person name="Proctor R.H."/>
            <person name="Regev A."/>
            <person name="Ruiz-Roldan M.C."/>
            <person name="Sain D."/>
            <person name="Sakthikumar S."/>
            <person name="Sykes S."/>
            <person name="Schwartz D.C."/>
            <person name="Turgeon B.G."/>
            <person name="Wapinski I."/>
            <person name="Yoder O."/>
            <person name="Young S."/>
            <person name="Zeng Q."/>
            <person name="Zhou S."/>
            <person name="Galagan J."/>
            <person name="Cuomo C.A."/>
            <person name="Kistler H.C."/>
            <person name="Rep M."/>
        </authorList>
    </citation>
    <scope>NUCLEOTIDE SEQUENCE [LARGE SCALE GENOMIC DNA]</scope>
    <source>
        <strain evidence="2">4287 / CBS 123668 / FGSC 9935 / NRRL 34936</strain>
    </source>
</reference>
<dbReference type="Proteomes" id="UP000009097">
    <property type="component" value="Chromosome 14"/>
</dbReference>
<protein>
    <submittedName>
        <fullName evidence="1">Uncharacterized protein</fullName>
    </submittedName>
</protein>
<evidence type="ECO:0000313" key="1">
    <source>
        <dbReference type="EMBL" id="KNB20468.1"/>
    </source>
</evidence>
<dbReference type="KEGG" id="fox:FOXG_22826"/>
<sequence length="46" mass="5380">MKVEIYRFYSELAHAEDTTATQHALTLPCNKGLIRLDRLLRYLSLD</sequence>
<dbReference type="GeneID" id="28963532"/>
<organism evidence="1 2">
    <name type="scientific">Fusarium oxysporum f. sp. lycopersici (strain 4287 / CBS 123668 / FGSC 9935 / NRRL 34936)</name>
    <name type="common">Fusarium vascular wilt of tomato</name>
    <dbReference type="NCBI Taxonomy" id="426428"/>
    <lineage>
        <taxon>Eukaryota</taxon>
        <taxon>Fungi</taxon>
        <taxon>Dikarya</taxon>
        <taxon>Ascomycota</taxon>
        <taxon>Pezizomycotina</taxon>
        <taxon>Sordariomycetes</taxon>
        <taxon>Hypocreomycetidae</taxon>
        <taxon>Hypocreales</taxon>
        <taxon>Nectriaceae</taxon>
        <taxon>Fusarium</taxon>
        <taxon>Fusarium oxysporum species complex</taxon>
    </lineage>
</organism>
<proteinExistence type="predicted"/>
<name>A0A0J9WC91_FUSO4</name>
<evidence type="ECO:0000313" key="2">
    <source>
        <dbReference type="Proteomes" id="UP000009097"/>
    </source>
</evidence>
<gene>
    <name evidence="1" type="ORF">FOXG_22826</name>
</gene>
<dbReference type="EMBL" id="DS231746">
    <property type="protein sequence ID" value="KNB20468.1"/>
    <property type="molecule type" value="Genomic_DNA"/>
</dbReference>
<accession>A0A0J9WC91</accession>
<dbReference type="RefSeq" id="XP_018258513.1">
    <property type="nucleotide sequence ID" value="XM_018403244.1"/>
</dbReference>
<dbReference type="VEuPathDB" id="FungiDB:FOXG_22826"/>
<dbReference type="AlphaFoldDB" id="A0A0J9WC91"/>